<dbReference type="AlphaFoldDB" id="A0A8X6NR18"/>
<feature type="domain" description="N-acetyltransferase" evidence="1">
    <location>
        <begin position="58"/>
        <end position="208"/>
    </location>
</feature>
<dbReference type="PROSITE" id="PS51186">
    <property type="entry name" value="GNAT"/>
    <property type="match status" value="1"/>
</dbReference>
<dbReference type="InterPro" id="IPR052729">
    <property type="entry name" value="Acyl/Acetyltrans_Enzymes"/>
</dbReference>
<dbReference type="InterPro" id="IPR016181">
    <property type="entry name" value="Acyl_CoA_acyltransferase"/>
</dbReference>
<accession>A0A8X6NR18</accession>
<name>A0A8X6NR18_NEPPI</name>
<dbReference type="Proteomes" id="UP000887013">
    <property type="component" value="Unassembled WGS sequence"/>
</dbReference>
<organism evidence="2 3">
    <name type="scientific">Nephila pilipes</name>
    <name type="common">Giant wood spider</name>
    <name type="synonym">Nephila maculata</name>
    <dbReference type="NCBI Taxonomy" id="299642"/>
    <lineage>
        <taxon>Eukaryota</taxon>
        <taxon>Metazoa</taxon>
        <taxon>Ecdysozoa</taxon>
        <taxon>Arthropoda</taxon>
        <taxon>Chelicerata</taxon>
        <taxon>Arachnida</taxon>
        <taxon>Araneae</taxon>
        <taxon>Araneomorphae</taxon>
        <taxon>Entelegynae</taxon>
        <taxon>Araneoidea</taxon>
        <taxon>Nephilidae</taxon>
        <taxon>Nephila</taxon>
    </lineage>
</organism>
<sequence>MFFSNNFKMLSVRTVLVDCAQTFSNTYGGALRQSIYVVQKSFRRNKFSLAHVPPKIPVKIRCMREEDIPQVMELRRQVRVQDVPSVLQTWLKLDPEGMKVAVNENGDVVGAICITRNHADLYFAGMYCIHERFRGLNIGIQLCAAVLARVQNKNILGNAVNAMLEKYIRAGDLPYIDENFTTVKNYIPNYVTHNVLTNNGLSENIEIEPYQENLLSFIAQYDATIAGFERKRILELSCKEKDSQTLAAFKDGTCIGYGSIKRSCFDAGRVGPLFADDPVVAEALLKKLLESFPQRKGFAMMTLRDNIIANSFIRKLGNPETDTCVRLYNKEKLKVDTNRIFAVTDMNFSAV</sequence>
<gene>
    <name evidence="2" type="primary">AVEN_200388_1</name>
    <name evidence="2" type="ORF">NPIL_391511</name>
</gene>
<proteinExistence type="predicted"/>
<evidence type="ECO:0000313" key="3">
    <source>
        <dbReference type="Proteomes" id="UP000887013"/>
    </source>
</evidence>
<dbReference type="Pfam" id="PF00583">
    <property type="entry name" value="Acetyltransf_1"/>
    <property type="match status" value="1"/>
</dbReference>
<dbReference type="InterPro" id="IPR041496">
    <property type="entry name" value="YitH/HolE_GNAT"/>
</dbReference>
<dbReference type="InterPro" id="IPR000182">
    <property type="entry name" value="GNAT_dom"/>
</dbReference>
<dbReference type="GO" id="GO:0016747">
    <property type="term" value="F:acyltransferase activity, transferring groups other than amino-acyl groups"/>
    <property type="evidence" value="ECO:0007669"/>
    <property type="project" value="InterPro"/>
</dbReference>
<dbReference type="SUPFAM" id="SSF55729">
    <property type="entry name" value="Acyl-CoA N-acyltransferases (Nat)"/>
    <property type="match status" value="1"/>
</dbReference>
<dbReference type="PANTHER" id="PTHR47237">
    <property type="entry name" value="SLL0310 PROTEIN"/>
    <property type="match status" value="1"/>
</dbReference>
<dbReference type="PANTHER" id="PTHR47237:SF1">
    <property type="entry name" value="SLL0310 PROTEIN"/>
    <property type="match status" value="1"/>
</dbReference>
<comment type="caution">
    <text evidence="2">The sequence shown here is derived from an EMBL/GenBank/DDBJ whole genome shotgun (WGS) entry which is preliminary data.</text>
</comment>
<evidence type="ECO:0000313" key="2">
    <source>
        <dbReference type="EMBL" id="GFT26817.1"/>
    </source>
</evidence>
<dbReference type="EMBL" id="BMAW01012064">
    <property type="protein sequence ID" value="GFT26817.1"/>
    <property type="molecule type" value="Genomic_DNA"/>
</dbReference>
<reference evidence="2" key="1">
    <citation type="submission" date="2020-08" db="EMBL/GenBank/DDBJ databases">
        <title>Multicomponent nature underlies the extraordinary mechanical properties of spider dragline silk.</title>
        <authorList>
            <person name="Kono N."/>
            <person name="Nakamura H."/>
            <person name="Mori M."/>
            <person name="Yoshida Y."/>
            <person name="Ohtoshi R."/>
            <person name="Malay A.D."/>
            <person name="Moran D.A.P."/>
            <person name="Tomita M."/>
            <person name="Numata K."/>
            <person name="Arakawa K."/>
        </authorList>
    </citation>
    <scope>NUCLEOTIDE SEQUENCE</scope>
</reference>
<protein>
    <submittedName>
        <fullName evidence="2">N-acetyltransferase domain-containing protein</fullName>
    </submittedName>
</protein>
<dbReference type="Gene3D" id="3.40.630.90">
    <property type="match status" value="1"/>
</dbReference>
<evidence type="ECO:0000259" key="1">
    <source>
        <dbReference type="PROSITE" id="PS51186"/>
    </source>
</evidence>
<dbReference type="Pfam" id="PF18014">
    <property type="entry name" value="Acetyltransf_18"/>
    <property type="match status" value="1"/>
</dbReference>
<keyword evidence="3" id="KW-1185">Reference proteome</keyword>
<dbReference type="OrthoDB" id="6422048at2759"/>
<dbReference type="Gene3D" id="3.40.630.30">
    <property type="match status" value="1"/>
</dbReference>